<evidence type="ECO:0000313" key="7">
    <source>
        <dbReference type="EMBL" id="SOD58997.1"/>
    </source>
</evidence>
<dbReference type="OrthoDB" id="3196337at2"/>
<evidence type="ECO:0000256" key="4">
    <source>
        <dbReference type="ARBA" id="ARBA00022801"/>
    </source>
</evidence>
<gene>
    <name evidence="7" type="ORF">SAMN06297387_101430</name>
</gene>
<name>A0A286DJR0_9ACTN</name>
<dbReference type="Gene3D" id="3.60.15.10">
    <property type="entry name" value="Ribonuclease Z/Hydroxyacylglutathione hydrolase-like"/>
    <property type="match status" value="1"/>
</dbReference>
<dbReference type="Proteomes" id="UP000219072">
    <property type="component" value="Unassembled WGS sequence"/>
</dbReference>
<dbReference type="InterPro" id="IPR036866">
    <property type="entry name" value="RibonucZ/Hydroxyglut_hydro"/>
</dbReference>
<organism evidence="7 8">
    <name type="scientific">Streptomyces zhaozhouensis</name>
    <dbReference type="NCBI Taxonomy" id="1300267"/>
    <lineage>
        <taxon>Bacteria</taxon>
        <taxon>Bacillati</taxon>
        <taxon>Actinomycetota</taxon>
        <taxon>Actinomycetes</taxon>
        <taxon>Kitasatosporales</taxon>
        <taxon>Streptomycetaceae</taxon>
        <taxon>Streptomyces</taxon>
    </lineage>
</organism>
<keyword evidence="8" id="KW-1185">Reference proteome</keyword>
<dbReference type="GO" id="GO:0016787">
    <property type="term" value="F:hydrolase activity"/>
    <property type="evidence" value="ECO:0007669"/>
    <property type="project" value="UniProtKB-KW"/>
</dbReference>
<dbReference type="Pfam" id="PF00753">
    <property type="entry name" value="Lactamase_B"/>
    <property type="match status" value="1"/>
</dbReference>
<dbReference type="CDD" id="cd07729">
    <property type="entry name" value="AHL_lactonase_MBL-fold"/>
    <property type="match status" value="1"/>
</dbReference>
<dbReference type="SUPFAM" id="SSF56281">
    <property type="entry name" value="Metallo-hydrolase/oxidoreductase"/>
    <property type="match status" value="1"/>
</dbReference>
<comment type="cofactor">
    <cofactor evidence="1">
        <name>Zn(2+)</name>
        <dbReference type="ChEBI" id="CHEBI:29105"/>
    </cofactor>
</comment>
<proteinExistence type="inferred from homology"/>
<feature type="domain" description="Metallo-beta-lactamase" evidence="6">
    <location>
        <begin position="58"/>
        <end position="260"/>
    </location>
</feature>
<dbReference type="InterPro" id="IPR001279">
    <property type="entry name" value="Metallo-B-lactamas"/>
</dbReference>
<dbReference type="AlphaFoldDB" id="A0A286DJR0"/>
<evidence type="ECO:0000256" key="5">
    <source>
        <dbReference type="ARBA" id="ARBA00022833"/>
    </source>
</evidence>
<evidence type="ECO:0000256" key="1">
    <source>
        <dbReference type="ARBA" id="ARBA00001947"/>
    </source>
</evidence>
<dbReference type="GO" id="GO:0046872">
    <property type="term" value="F:metal ion binding"/>
    <property type="evidence" value="ECO:0007669"/>
    <property type="project" value="UniProtKB-KW"/>
</dbReference>
<keyword evidence="3" id="KW-0479">Metal-binding</keyword>
<evidence type="ECO:0000256" key="2">
    <source>
        <dbReference type="ARBA" id="ARBA00007749"/>
    </source>
</evidence>
<dbReference type="RefSeq" id="WP_097229172.1">
    <property type="nucleotide sequence ID" value="NZ_OCNE01000001.1"/>
</dbReference>
<keyword evidence="4" id="KW-0378">Hydrolase</keyword>
<reference evidence="7 8" key="1">
    <citation type="submission" date="2017-09" db="EMBL/GenBank/DDBJ databases">
        <authorList>
            <person name="Ehlers B."/>
            <person name="Leendertz F.H."/>
        </authorList>
    </citation>
    <scope>NUCLEOTIDE SEQUENCE [LARGE SCALE GENOMIC DNA]</scope>
    <source>
        <strain evidence="7 8">CGMCC 4.7095</strain>
    </source>
</reference>
<comment type="similarity">
    <text evidence="2">Belongs to the metallo-beta-lactamase superfamily.</text>
</comment>
<sequence length="274" mass="30835">MGVRIHHIVTGELESSLPVSLLNSGAHPEVPHERRLPYGYRDDIVRRDGSVHSGVMVPVPVWLIEGTEETILVDTGLGDIDEVSAMQSRYGVDFVASRTPEQDLVAGLARHGVRPEDVDVVVLTHLHFDHVGNNELFPNARFVVQRDELPQAEHPPHFCMFYYPEYAYKLDVVRDRLEVVDGDHRLDPAVRLVKIGGHTPGCMVVMVTTDVGVVCLTSDVMYNYRNLELNWPMGSFWNLPELMAGYDRLRAEADLIIPEHDWQFLAEHPSGTIG</sequence>
<dbReference type="EMBL" id="OCNE01000001">
    <property type="protein sequence ID" value="SOD58997.1"/>
    <property type="molecule type" value="Genomic_DNA"/>
</dbReference>
<dbReference type="PANTHER" id="PTHR42978:SF2">
    <property type="entry name" value="102 KBASES UNSTABLE REGION: FROM 1 TO 119443"/>
    <property type="match status" value="1"/>
</dbReference>
<dbReference type="PANTHER" id="PTHR42978">
    <property type="entry name" value="QUORUM-QUENCHING LACTONASE YTNP-RELATED-RELATED"/>
    <property type="match status" value="1"/>
</dbReference>
<evidence type="ECO:0000256" key="3">
    <source>
        <dbReference type="ARBA" id="ARBA00022723"/>
    </source>
</evidence>
<dbReference type="InterPro" id="IPR051013">
    <property type="entry name" value="MBL_superfamily_lactonases"/>
</dbReference>
<accession>A0A286DJR0</accession>
<evidence type="ECO:0000259" key="6">
    <source>
        <dbReference type="SMART" id="SM00849"/>
    </source>
</evidence>
<evidence type="ECO:0000313" key="8">
    <source>
        <dbReference type="Proteomes" id="UP000219072"/>
    </source>
</evidence>
<keyword evidence="5" id="KW-0862">Zinc</keyword>
<protein>
    <submittedName>
        <fullName evidence="7">Metallo-beta-lactamase superfamily protein</fullName>
    </submittedName>
</protein>
<dbReference type="SMART" id="SM00849">
    <property type="entry name" value="Lactamase_B"/>
    <property type="match status" value="1"/>
</dbReference>